<evidence type="ECO:0000313" key="2">
    <source>
        <dbReference type="Proteomes" id="UP000287651"/>
    </source>
</evidence>
<name>A0A426Z8P2_ENSVE</name>
<organism evidence="1 2">
    <name type="scientific">Ensete ventricosum</name>
    <name type="common">Abyssinian banana</name>
    <name type="synonym">Musa ensete</name>
    <dbReference type="NCBI Taxonomy" id="4639"/>
    <lineage>
        <taxon>Eukaryota</taxon>
        <taxon>Viridiplantae</taxon>
        <taxon>Streptophyta</taxon>
        <taxon>Embryophyta</taxon>
        <taxon>Tracheophyta</taxon>
        <taxon>Spermatophyta</taxon>
        <taxon>Magnoliopsida</taxon>
        <taxon>Liliopsida</taxon>
        <taxon>Zingiberales</taxon>
        <taxon>Musaceae</taxon>
        <taxon>Ensete</taxon>
    </lineage>
</organism>
<evidence type="ECO:0000313" key="1">
    <source>
        <dbReference type="EMBL" id="RRT60293.1"/>
    </source>
</evidence>
<proteinExistence type="predicted"/>
<protein>
    <submittedName>
        <fullName evidence="1">Uncharacterized protein</fullName>
    </submittedName>
</protein>
<reference evidence="1 2" key="1">
    <citation type="journal article" date="2014" name="Agronomy (Basel)">
        <title>A Draft Genome Sequence for Ensete ventricosum, the Drought-Tolerant Tree Against Hunger.</title>
        <authorList>
            <person name="Harrison J."/>
            <person name="Moore K.A."/>
            <person name="Paszkiewicz K."/>
            <person name="Jones T."/>
            <person name="Grant M."/>
            <person name="Ambacheew D."/>
            <person name="Muzemil S."/>
            <person name="Studholme D.J."/>
        </authorList>
    </citation>
    <scope>NUCLEOTIDE SEQUENCE [LARGE SCALE GENOMIC DNA]</scope>
</reference>
<accession>A0A426Z8P2</accession>
<dbReference type="Proteomes" id="UP000287651">
    <property type="component" value="Unassembled WGS sequence"/>
</dbReference>
<dbReference type="AlphaFoldDB" id="A0A426Z8P2"/>
<dbReference type="EMBL" id="AMZH03007854">
    <property type="protein sequence ID" value="RRT60293.1"/>
    <property type="molecule type" value="Genomic_DNA"/>
</dbReference>
<sequence>MRIAYYRVISPGSDCFRSLPREIDRISRGREKEEEGEEKPGVLFVRTMSPAGDFFVGGRFLLPARGEETSPRVGRRNEAT</sequence>
<gene>
    <name evidence="1" type="ORF">B296_00037340</name>
</gene>
<comment type="caution">
    <text evidence="1">The sequence shown here is derived from an EMBL/GenBank/DDBJ whole genome shotgun (WGS) entry which is preliminary data.</text>
</comment>